<evidence type="ECO:0000313" key="2">
    <source>
        <dbReference type="EMBL" id="KAL2795846.1"/>
    </source>
</evidence>
<feature type="transmembrane region" description="Helical" evidence="1">
    <location>
        <begin position="41"/>
        <end position="63"/>
    </location>
</feature>
<gene>
    <name evidence="2" type="ORF">BJX66DRAFT_300948</name>
</gene>
<keyword evidence="3" id="KW-1185">Reference proteome</keyword>
<organism evidence="2 3">
    <name type="scientific">Aspergillus keveii</name>
    <dbReference type="NCBI Taxonomy" id="714993"/>
    <lineage>
        <taxon>Eukaryota</taxon>
        <taxon>Fungi</taxon>
        <taxon>Dikarya</taxon>
        <taxon>Ascomycota</taxon>
        <taxon>Pezizomycotina</taxon>
        <taxon>Eurotiomycetes</taxon>
        <taxon>Eurotiomycetidae</taxon>
        <taxon>Eurotiales</taxon>
        <taxon>Aspergillaceae</taxon>
        <taxon>Aspergillus</taxon>
        <taxon>Aspergillus subgen. Nidulantes</taxon>
    </lineage>
</organism>
<dbReference type="Proteomes" id="UP001610563">
    <property type="component" value="Unassembled WGS sequence"/>
</dbReference>
<dbReference type="EMBL" id="JBFTWV010000031">
    <property type="protein sequence ID" value="KAL2795846.1"/>
    <property type="molecule type" value="Genomic_DNA"/>
</dbReference>
<reference evidence="2 3" key="1">
    <citation type="submission" date="2024-07" db="EMBL/GenBank/DDBJ databases">
        <title>Section-level genome sequencing and comparative genomics of Aspergillus sections Usti and Cavernicolus.</title>
        <authorList>
            <consortium name="Lawrence Berkeley National Laboratory"/>
            <person name="Nybo J.L."/>
            <person name="Vesth T.C."/>
            <person name="Theobald S."/>
            <person name="Frisvad J.C."/>
            <person name="Larsen T.O."/>
            <person name="Kjaerboelling I."/>
            <person name="Rothschild-Mancinelli K."/>
            <person name="Lyhne E.K."/>
            <person name="Kogle M.E."/>
            <person name="Barry K."/>
            <person name="Clum A."/>
            <person name="Na H."/>
            <person name="Ledsgaard L."/>
            <person name="Lin J."/>
            <person name="Lipzen A."/>
            <person name="Kuo A."/>
            <person name="Riley R."/>
            <person name="Mondo S."/>
            <person name="Labutti K."/>
            <person name="Haridas S."/>
            <person name="Pangalinan J."/>
            <person name="Salamov A.A."/>
            <person name="Simmons B.A."/>
            <person name="Magnuson J.K."/>
            <person name="Chen J."/>
            <person name="Drula E."/>
            <person name="Henrissat B."/>
            <person name="Wiebenga A."/>
            <person name="Lubbers R.J."/>
            <person name="Gomes A.C."/>
            <person name="Makela M.R."/>
            <person name="Stajich J."/>
            <person name="Grigoriev I.V."/>
            <person name="Mortensen U.H."/>
            <person name="De Vries R.P."/>
            <person name="Baker S.E."/>
            <person name="Andersen M.R."/>
        </authorList>
    </citation>
    <scope>NUCLEOTIDE SEQUENCE [LARGE SCALE GENOMIC DNA]</scope>
    <source>
        <strain evidence="2 3">CBS 209.92</strain>
    </source>
</reference>
<evidence type="ECO:0000256" key="1">
    <source>
        <dbReference type="SAM" id="Phobius"/>
    </source>
</evidence>
<feature type="transmembrane region" description="Helical" evidence="1">
    <location>
        <begin position="12"/>
        <end position="35"/>
    </location>
</feature>
<keyword evidence="1" id="KW-0812">Transmembrane</keyword>
<evidence type="ECO:0000313" key="3">
    <source>
        <dbReference type="Proteomes" id="UP001610563"/>
    </source>
</evidence>
<sequence>MDRTREIDIVGGTLNLGAFVSGTMAILFGGISWAWGSARIIALFFCSGVLFALLAIQQINVLFTTVERRLVPVDFFSPAQCLSFLQQPLRLARQPSSPST</sequence>
<name>A0ABR4GA18_9EURO</name>
<accession>A0ABR4GA18</accession>
<keyword evidence="1" id="KW-1133">Transmembrane helix</keyword>
<proteinExistence type="predicted"/>
<keyword evidence="1" id="KW-0472">Membrane</keyword>
<protein>
    <submittedName>
        <fullName evidence="2">Uncharacterized protein</fullName>
    </submittedName>
</protein>
<comment type="caution">
    <text evidence="2">The sequence shown here is derived from an EMBL/GenBank/DDBJ whole genome shotgun (WGS) entry which is preliminary data.</text>
</comment>